<dbReference type="InterPro" id="IPR006519">
    <property type="entry name" value="Ribosomal_uL11_bac-typ"/>
</dbReference>
<proteinExistence type="inferred from homology"/>
<evidence type="ECO:0000259" key="7">
    <source>
        <dbReference type="Pfam" id="PF00298"/>
    </source>
</evidence>
<evidence type="ECO:0000256" key="5">
    <source>
        <dbReference type="RuleBase" id="RU003978"/>
    </source>
</evidence>
<comment type="caution">
    <text evidence="9">The sequence shown here is derived from an EMBL/GenBank/DDBJ whole genome shotgun (WGS) entry which is preliminary data.</text>
</comment>
<evidence type="ECO:0000256" key="1">
    <source>
        <dbReference type="ARBA" id="ARBA00010537"/>
    </source>
</evidence>
<dbReference type="PANTHER" id="PTHR11661">
    <property type="entry name" value="60S RIBOSOMAL PROTEIN L12"/>
    <property type="match status" value="1"/>
</dbReference>
<evidence type="ECO:0000256" key="3">
    <source>
        <dbReference type="ARBA" id="ARBA00023274"/>
    </source>
</evidence>
<comment type="function">
    <text evidence="4 6">Forms part of the ribosomal stalk which helps the ribosome interact with GTP-bound translation factors.</text>
</comment>
<keyword evidence="2 4" id="KW-0689">Ribosomal protein</keyword>
<evidence type="ECO:0000256" key="2">
    <source>
        <dbReference type="ARBA" id="ARBA00022980"/>
    </source>
</evidence>
<dbReference type="SUPFAM" id="SSF54747">
    <property type="entry name" value="Ribosomal L11/L12e N-terminal domain"/>
    <property type="match status" value="1"/>
</dbReference>
<name>A0A1F8BNG2_9BACT</name>
<dbReference type="Pfam" id="PF03946">
    <property type="entry name" value="Ribosomal_L11_N"/>
    <property type="match status" value="1"/>
</dbReference>
<sequence>MAGKKVKTIIKVNLKAGEATPAPPLGPALGQHGVAIMEFVKAYNEKTSEMKGETVPAVITIYEDRSFDFEIKKAPVADMIKKELGLEKGSGATPREIAGTLSALQVEKIAKEKIDDFNTEDLEEAKKIVEGTARSMGVKTENQ</sequence>
<comment type="PTM">
    <text evidence="4 6">One or more lysine residues are methylated.</text>
</comment>
<dbReference type="GO" id="GO:0006412">
    <property type="term" value="P:translation"/>
    <property type="evidence" value="ECO:0007669"/>
    <property type="project" value="UniProtKB-UniRule"/>
</dbReference>
<dbReference type="InterPro" id="IPR020784">
    <property type="entry name" value="Ribosomal_uL11_N"/>
</dbReference>
<dbReference type="InterPro" id="IPR036796">
    <property type="entry name" value="Ribosomal_uL11_N_sf"/>
</dbReference>
<reference evidence="9 10" key="1">
    <citation type="journal article" date="2016" name="Nat. Commun.">
        <title>Thousands of microbial genomes shed light on interconnected biogeochemical processes in an aquifer system.</title>
        <authorList>
            <person name="Anantharaman K."/>
            <person name="Brown C.T."/>
            <person name="Hug L.A."/>
            <person name="Sharon I."/>
            <person name="Castelle C.J."/>
            <person name="Probst A.J."/>
            <person name="Thomas B.C."/>
            <person name="Singh A."/>
            <person name="Wilkins M.J."/>
            <person name="Karaoz U."/>
            <person name="Brodie E.L."/>
            <person name="Williams K.H."/>
            <person name="Hubbard S.S."/>
            <person name="Banfield J.F."/>
        </authorList>
    </citation>
    <scope>NUCLEOTIDE SEQUENCE [LARGE SCALE GENOMIC DNA]</scope>
</reference>
<dbReference type="Pfam" id="PF00298">
    <property type="entry name" value="Ribosomal_L11"/>
    <property type="match status" value="1"/>
</dbReference>
<dbReference type="Gene3D" id="3.30.1550.10">
    <property type="entry name" value="Ribosomal protein L11/L12, N-terminal domain"/>
    <property type="match status" value="1"/>
</dbReference>
<dbReference type="Proteomes" id="UP000176725">
    <property type="component" value="Unassembled WGS sequence"/>
</dbReference>
<evidence type="ECO:0000313" key="10">
    <source>
        <dbReference type="Proteomes" id="UP000176725"/>
    </source>
</evidence>
<comment type="subunit">
    <text evidence="4">Part of the ribosomal stalk of the 50S ribosomal subunit. Interacts with L10 and the large rRNA to form the base of the stalk. L10 forms an elongated spine to which L12 dimers bind in a sequential fashion forming a multimeric L10(L12)X complex.</text>
</comment>
<dbReference type="GO" id="GO:0070180">
    <property type="term" value="F:large ribosomal subunit rRNA binding"/>
    <property type="evidence" value="ECO:0007669"/>
    <property type="project" value="UniProtKB-UniRule"/>
</dbReference>
<protein>
    <recommendedName>
        <fullName evidence="4">Large ribosomal subunit protein uL11</fullName>
    </recommendedName>
</protein>
<keyword evidence="4 6" id="KW-0488">Methylation</keyword>
<dbReference type="PANTHER" id="PTHR11661:SF1">
    <property type="entry name" value="LARGE RIBOSOMAL SUBUNIT PROTEIN UL11M"/>
    <property type="match status" value="1"/>
</dbReference>
<comment type="similarity">
    <text evidence="1 4 5">Belongs to the universal ribosomal protein uL11 family.</text>
</comment>
<feature type="domain" description="Large ribosomal subunit protein uL11 C-terminal" evidence="7">
    <location>
        <begin position="72"/>
        <end position="139"/>
    </location>
</feature>
<dbReference type="InterPro" id="IPR000911">
    <property type="entry name" value="Ribosomal_uL11"/>
</dbReference>
<keyword evidence="4 6" id="KW-0699">rRNA-binding</keyword>
<organism evidence="9 10">
    <name type="scientific">Candidatus Woesebacteria bacterium RIFCSPLOWO2_01_FULL_39_25</name>
    <dbReference type="NCBI Taxonomy" id="1802521"/>
    <lineage>
        <taxon>Bacteria</taxon>
        <taxon>Candidatus Woeseibacteriota</taxon>
    </lineage>
</organism>
<feature type="domain" description="Large ribosomal subunit protein uL11 N-terminal" evidence="8">
    <location>
        <begin position="10"/>
        <end position="67"/>
    </location>
</feature>
<dbReference type="InterPro" id="IPR020783">
    <property type="entry name" value="Ribosomal_uL11_C"/>
</dbReference>
<accession>A0A1F8BNG2</accession>
<evidence type="ECO:0000313" key="9">
    <source>
        <dbReference type="EMBL" id="OGM65596.1"/>
    </source>
</evidence>
<dbReference type="NCBIfam" id="TIGR01632">
    <property type="entry name" value="L11_bact"/>
    <property type="match status" value="1"/>
</dbReference>
<dbReference type="Gene3D" id="1.10.10.250">
    <property type="entry name" value="Ribosomal protein L11, C-terminal domain"/>
    <property type="match status" value="1"/>
</dbReference>
<dbReference type="EMBL" id="MGHH01000001">
    <property type="protein sequence ID" value="OGM65596.1"/>
    <property type="molecule type" value="Genomic_DNA"/>
</dbReference>
<evidence type="ECO:0000256" key="4">
    <source>
        <dbReference type="HAMAP-Rule" id="MF_00736"/>
    </source>
</evidence>
<dbReference type="FunFam" id="3.30.1550.10:FF:000005">
    <property type="entry name" value="50S ribosomal protein L11"/>
    <property type="match status" value="1"/>
</dbReference>
<dbReference type="SUPFAM" id="SSF46906">
    <property type="entry name" value="Ribosomal protein L11, C-terminal domain"/>
    <property type="match status" value="1"/>
</dbReference>
<dbReference type="SMART" id="SM00649">
    <property type="entry name" value="RL11"/>
    <property type="match status" value="1"/>
</dbReference>
<dbReference type="AlphaFoldDB" id="A0A1F8BNG2"/>
<dbReference type="GO" id="GO:0003735">
    <property type="term" value="F:structural constituent of ribosome"/>
    <property type="evidence" value="ECO:0007669"/>
    <property type="project" value="InterPro"/>
</dbReference>
<dbReference type="STRING" id="1802521.A2893_01565"/>
<keyword evidence="3 4" id="KW-0687">Ribonucleoprotein</keyword>
<keyword evidence="4 6" id="KW-0694">RNA-binding</keyword>
<evidence type="ECO:0000259" key="8">
    <source>
        <dbReference type="Pfam" id="PF03946"/>
    </source>
</evidence>
<dbReference type="CDD" id="cd00349">
    <property type="entry name" value="Ribosomal_L11"/>
    <property type="match status" value="1"/>
</dbReference>
<dbReference type="HAMAP" id="MF_00736">
    <property type="entry name" value="Ribosomal_uL11"/>
    <property type="match status" value="1"/>
</dbReference>
<evidence type="ECO:0000256" key="6">
    <source>
        <dbReference type="RuleBase" id="RU003979"/>
    </source>
</evidence>
<gene>
    <name evidence="4" type="primary">rplK</name>
    <name evidence="9" type="ORF">A2893_01565</name>
</gene>
<dbReference type="GO" id="GO:0022625">
    <property type="term" value="C:cytosolic large ribosomal subunit"/>
    <property type="evidence" value="ECO:0007669"/>
    <property type="project" value="TreeGrafter"/>
</dbReference>
<dbReference type="InterPro" id="IPR036769">
    <property type="entry name" value="Ribosomal_uL11_C_sf"/>
</dbReference>